<keyword evidence="2" id="KW-1185">Reference proteome</keyword>
<dbReference type="SUPFAM" id="SSF56784">
    <property type="entry name" value="HAD-like"/>
    <property type="match status" value="1"/>
</dbReference>
<keyword evidence="1" id="KW-0378">Hydrolase</keyword>
<evidence type="ECO:0000313" key="1">
    <source>
        <dbReference type="EMBL" id="NWK56369.1"/>
    </source>
</evidence>
<protein>
    <submittedName>
        <fullName evidence="1">HAD family hydrolase</fullName>
    </submittedName>
</protein>
<dbReference type="AlphaFoldDB" id="A0A851GGP3"/>
<dbReference type="InterPro" id="IPR036412">
    <property type="entry name" value="HAD-like_sf"/>
</dbReference>
<dbReference type="CDD" id="cd01427">
    <property type="entry name" value="HAD_like"/>
    <property type="match status" value="1"/>
</dbReference>
<dbReference type="RefSeq" id="WP_178933147.1">
    <property type="nucleotide sequence ID" value="NZ_JACBAZ010000004.1"/>
</dbReference>
<evidence type="ECO:0000313" key="2">
    <source>
        <dbReference type="Proteomes" id="UP000557872"/>
    </source>
</evidence>
<dbReference type="Pfam" id="PF06888">
    <property type="entry name" value="Put_Phosphatase"/>
    <property type="match status" value="1"/>
</dbReference>
<dbReference type="InterPro" id="IPR023214">
    <property type="entry name" value="HAD_sf"/>
</dbReference>
<dbReference type="Proteomes" id="UP000557872">
    <property type="component" value="Unassembled WGS sequence"/>
</dbReference>
<dbReference type="GO" id="GO:0016791">
    <property type="term" value="F:phosphatase activity"/>
    <property type="evidence" value="ECO:0007669"/>
    <property type="project" value="InterPro"/>
</dbReference>
<name>A0A851GGP3_9BACT</name>
<gene>
    <name evidence="1" type="ORF">HW115_12165</name>
</gene>
<organism evidence="1 2">
    <name type="scientific">Oceaniferula marina</name>
    <dbReference type="NCBI Taxonomy" id="2748318"/>
    <lineage>
        <taxon>Bacteria</taxon>
        <taxon>Pseudomonadati</taxon>
        <taxon>Verrucomicrobiota</taxon>
        <taxon>Verrucomicrobiia</taxon>
        <taxon>Verrucomicrobiales</taxon>
        <taxon>Verrucomicrobiaceae</taxon>
        <taxon>Oceaniferula</taxon>
    </lineage>
</organism>
<accession>A0A851GGP3</accession>
<proteinExistence type="predicted"/>
<dbReference type="InterPro" id="IPR016965">
    <property type="entry name" value="Pase_PHOSPHO-typ"/>
</dbReference>
<dbReference type="Gene3D" id="3.40.50.1000">
    <property type="entry name" value="HAD superfamily/HAD-like"/>
    <property type="match status" value="1"/>
</dbReference>
<sequence length="293" mass="33215">MAIAQNTIALVFDYDQTLSPSYMQDDVVFPEFGINPESFWKKCNALVTEQEWDGELAYMQCLLDYLEMDQVNNEQLQKLGANLTFFPGVETVFDELRESCLTSAHLAQDISIEYYIVSSGLKALLEGSSIRDKFEAIYGCEFGEDTQGRIRYSKRTISHTTKTQFLFRINKGLLDLSEDVNDHLSPELRPVPFENMIYVGDGPTDVPCFTVMRKAGGNAIAVYNPDDPSRRSFRKCYQLCAKANRVKHIAPADYRAGSHLRLLMEEMVSEVADRILRQRTDEIQGGTVAAPQF</sequence>
<reference evidence="1 2" key="1">
    <citation type="submission" date="2020-07" db="EMBL/GenBank/DDBJ databases">
        <title>Roseicoccus Jingziensis gen. nov., sp. nov., isolated from coastal seawater.</title>
        <authorList>
            <person name="Feng X."/>
        </authorList>
    </citation>
    <scope>NUCLEOTIDE SEQUENCE [LARGE SCALE GENOMIC DNA]</scope>
    <source>
        <strain evidence="1 2">N1E253</strain>
    </source>
</reference>
<comment type="caution">
    <text evidence="1">The sequence shown here is derived from an EMBL/GenBank/DDBJ whole genome shotgun (WGS) entry which is preliminary data.</text>
</comment>
<dbReference type="EMBL" id="JACBAZ010000004">
    <property type="protein sequence ID" value="NWK56369.1"/>
    <property type="molecule type" value="Genomic_DNA"/>
</dbReference>